<evidence type="ECO:0000313" key="1">
    <source>
        <dbReference type="EMBL" id="CAB4154345.1"/>
    </source>
</evidence>
<dbReference type="SUPFAM" id="SSF57938">
    <property type="entry name" value="DnaJ/Hsp40 cysteine-rich domain"/>
    <property type="match status" value="1"/>
</dbReference>
<sequence>MSGRIATTKKMCPACTGHGGIWTGHGDATQCTMCDGWGHLIIDICPECNRSFDINNEIDHAEWLYGHDCEVE</sequence>
<protein>
    <submittedName>
        <fullName evidence="1">Uncharacterized protein</fullName>
    </submittedName>
</protein>
<accession>A0A6J5NB40</accession>
<organism evidence="1">
    <name type="scientific">uncultured Caudovirales phage</name>
    <dbReference type="NCBI Taxonomy" id="2100421"/>
    <lineage>
        <taxon>Viruses</taxon>
        <taxon>Duplodnaviria</taxon>
        <taxon>Heunggongvirae</taxon>
        <taxon>Uroviricota</taxon>
        <taxon>Caudoviricetes</taxon>
        <taxon>Peduoviridae</taxon>
        <taxon>Maltschvirus</taxon>
        <taxon>Maltschvirus maltsch</taxon>
    </lineage>
</organism>
<dbReference type="Gene3D" id="2.10.230.10">
    <property type="entry name" value="Heat shock protein DnaJ, cysteine-rich domain"/>
    <property type="match status" value="1"/>
</dbReference>
<proteinExistence type="predicted"/>
<name>A0A6J5NB40_9CAUD</name>
<reference evidence="1" key="1">
    <citation type="submission" date="2020-04" db="EMBL/GenBank/DDBJ databases">
        <authorList>
            <person name="Chiriac C."/>
            <person name="Salcher M."/>
            <person name="Ghai R."/>
            <person name="Kavagutti S V."/>
        </authorList>
    </citation>
    <scope>NUCLEOTIDE SEQUENCE</scope>
</reference>
<dbReference type="EMBL" id="LR796612">
    <property type="protein sequence ID" value="CAB4154345.1"/>
    <property type="molecule type" value="Genomic_DNA"/>
</dbReference>
<gene>
    <name evidence="1" type="ORF">UFOVP629_76</name>
</gene>
<dbReference type="InterPro" id="IPR036410">
    <property type="entry name" value="HSP_DnaJ_Cys-rich_dom_sf"/>
</dbReference>